<feature type="region of interest" description="Disordered" evidence="1">
    <location>
        <begin position="1"/>
        <end position="65"/>
    </location>
</feature>
<dbReference type="Proteomes" id="UP000218437">
    <property type="component" value="Chromosome"/>
</dbReference>
<dbReference type="RefSeq" id="WP_096237078.1">
    <property type="nucleotide sequence ID" value="NZ_CP023422.1"/>
</dbReference>
<dbReference type="EMBL" id="CP023422">
    <property type="protein sequence ID" value="ATD62507.1"/>
    <property type="molecule type" value="Genomic_DNA"/>
</dbReference>
<dbReference type="AlphaFoldDB" id="A0A290X049"/>
<name>A0A290X049_9BURK</name>
<reference evidence="2 3" key="1">
    <citation type="submission" date="2017-09" db="EMBL/GenBank/DDBJ databases">
        <title>Complete genome sequence of Janthinobacterium svalbardensis PAMC 27463.</title>
        <authorList>
            <person name="Cho Y.-J."/>
            <person name="Cho A."/>
            <person name="Kim O.-S."/>
            <person name="Lee J.-I."/>
        </authorList>
    </citation>
    <scope>NUCLEOTIDE SEQUENCE [LARGE SCALE GENOMIC DNA]</scope>
    <source>
        <strain evidence="2 3">PAMC 27463</strain>
    </source>
</reference>
<proteinExistence type="predicted"/>
<evidence type="ECO:0000313" key="2">
    <source>
        <dbReference type="EMBL" id="ATD62507.1"/>
    </source>
</evidence>
<protein>
    <submittedName>
        <fullName evidence="2">Uncharacterized protein</fullName>
    </submittedName>
</protein>
<dbReference type="KEGG" id="jsv:CNX70_21925"/>
<accession>A0A290X049</accession>
<evidence type="ECO:0000256" key="1">
    <source>
        <dbReference type="SAM" id="MobiDB-lite"/>
    </source>
</evidence>
<feature type="compositionally biased region" description="Low complexity" evidence="1">
    <location>
        <begin position="10"/>
        <end position="21"/>
    </location>
</feature>
<organism evidence="2 3">
    <name type="scientific">Janthinobacterium svalbardensis</name>
    <dbReference type="NCBI Taxonomy" id="368607"/>
    <lineage>
        <taxon>Bacteria</taxon>
        <taxon>Pseudomonadati</taxon>
        <taxon>Pseudomonadota</taxon>
        <taxon>Betaproteobacteria</taxon>
        <taxon>Burkholderiales</taxon>
        <taxon>Oxalobacteraceae</taxon>
        <taxon>Janthinobacterium</taxon>
    </lineage>
</organism>
<feature type="compositionally biased region" description="Basic and acidic residues" evidence="1">
    <location>
        <begin position="102"/>
        <end position="113"/>
    </location>
</feature>
<evidence type="ECO:0000313" key="3">
    <source>
        <dbReference type="Proteomes" id="UP000218437"/>
    </source>
</evidence>
<keyword evidence="3" id="KW-1185">Reference proteome</keyword>
<feature type="region of interest" description="Disordered" evidence="1">
    <location>
        <begin position="102"/>
        <end position="137"/>
    </location>
</feature>
<gene>
    <name evidence="2" type="ORF">CNX70_21925</name>
</gene>
<sequence>MAGVKGKSGGARPNAGGARPGAGRKPKSPPGESANGKTHGATTELEPQERGGALKRSKTEPVEISERDMLQLLQDIALGRVDASTTQVRAAIAAVQYTHAKKGEVSKKDEAGARARAAASSGKNAVRQGPRLAVSNK</sequence>